<dbReference type="PANTHER" id="PTHR43133">
    <property type="entry name" value="RNA POLYMERASE ECF-TYPE SIGMA FACTO"/>
    <property type="match status" value="1"/>
</dbReference>
<dbReference type="Pfam" id="PF04542">
    <property type="entry name" value="Sigma70_r2"/>
    <property type="match status" value="1"/>
</dbReference>
<evidence type="ECO:0000256" key="3">
    <source>
        <dbReference type="ARBA" id="ARBA00023082"/>
    </source>
</evidence>
<sequence>MRASEDQLRSWMIGGLDGDADAHAALLRALVPILRSFFGRRLRGASDDVEDLVQETLMAIHSRRATYRRDLPLVAWAYGVARYKLIDHFRRARQMVSIDGLEDILISEGFEEACAARIDIDRLLGGISAKQAKAIRDTKVEGLSIAEAAQSQGVSEADVKVSVHRGLKALAARLRGAS</sequence>
<dbReference type="Proteomes" id="UP000562395">
    <property type="component" value="Unassembled WGS sequence"/>
</dbReference>
<dbReference type="InterPro" id="IPR014284">
    <property type="entry name" value="RNA_pol_sigma-70_dom"/>
</dbReference>
<dbReference type="Gene3D" id="1.10.10.10">
    <property type="entry name" value="Winged helix-like DNA-binding domain superfamily/Winged helix DNA-binding domain"/>
    <property type="match status" value="1"/>
</dbReference>
<dbReference type="GO" id="GO:0016987">
    <property type="term" value="F:sigma factor activity"/>
    <property type="evidence" value="ECO:0007669"/>
    <property type="project" value="UniProtKB-KW"/>
</dbReference>
<comment type="caution">
    <text evidence="8">The sequence shown here is derived from an EMBL/GenBank/DDBJ whole genome shotgun (WGS) entry which is preliminary data.</text>
</comment>
<proteinExistence type="inferred from homology"/>
<dbReference type="InterPro" id="IPR013325">
    <property type="entry name" value="RNA_pol_sigma_r2"/>
</dbReference>
<dbReference type="NCBIfam" id="NF009191">
    <property type="entry name" value="PRK12539.1"/>
    <property type="match status" value="1"/>
</dbReference>
<accession>A0A7W6EV81</accession>
<keyword evidence="4" id="KW-0238">DNA-binding</keyword>
<dbReference type="InterPro" id="IPR039425">
    <property type="entry name" value="RNA_pol_sigma-70-like"/>
</dbReference>
<evidence type="ECO:0000256" key="4">
    <source>
        <dbReference type="ARBA" id="ARBA00023125"/>
    </source>
</evidence>
<evidence type="ECO:0000256" key="1">
    <source>
        <dbReference type="ARBA" id="ARBA00010641"/>
    </source>
</evidence>
<feature type="domain" description="RNA polymerase sigma factor 70 region 4 type 2" evidence="7">
    <location>
        <begin position="119"/>
        <end position="170"/>
    </location>
</feature>
<keyword evidence="9" id="KW-1185">Reference proteome</keyword>
<dbReference type="SUPFAM" id="SSF88946">
    <property type="entry name" value="Sigma2 domain of RNA polymerase sigma factors"/>
    <property type="match status" value="1"/>
</dbReference>
<evidence type="ECO:0000256" key="2">
    <source>
        <dbReference type="ARBA" id="ARBA00023015"/>
    </source>
</evidence>
<dbReference type="GO" id="GO:0003677">
    <property type="term" value="F:DNA binding"/>
    <property type="evidence" value="ECO:0007669"/>
    <property type="project" value="UniProtKB-KW"/>
</dbReference>
<name>A0A7W6EV81_9SPHN</name>
<protein>
    <submittedName>
        <fullName evidence="8">RNA polymerase sigma-70 factor (ECF subfamily)</fullName>
    </submittedName>
</protein>
<evidence type="ECO:0000313" key="8">
    <source>
        <dbReference type="EMBL" id="MBB3859489.1"/>
    </source>
</evidence>
<keyword evidence="3" id="KW-0731">Sigma factor</keyword>
<dbReference type="Gene3D" id="1.10.1740.10">
    <property type="match status" value="1"/>
</dbReference>
<dbReference type="SUPFAM" id="SSF88659">
    <property type="entry name" value="Sigma3 and sigma4 domains of RNA polymerase sigma factors"/>
    <property type="match status" value="1"/>
</dbReference>
<evidence type="ECO:0000259" key="6">
    <source>
        <dbReference type="Pfam" id="PF04542"/>
    </source>
</evidence>
<dbReference type="AlphaFoldDB" id="A0A7W6EV81"/>
<comment type="similarity">
    <text evidence="1">Belongs to the sigma-70 factor family. ECF subfamily.</text>
</comment>
<dbReference type="NCBIfam" id="TIGR02937">
    <property type="entry name" value="sigma70-ECF"/>
    <property type="match status" value="1"/>
</dbReference>
<organism evidence="8 9">
    <name type="scientific">Novosphingobium hassiacum</name>
    <dbReference type="NCBI Taxonomy" id="173676"/>
    <lineage>
        <taxon>Bacteria</taxon>
        <taxon>Pseudomonadati</taxon>
        <taxon>Pseudomonadota</taxon>
        <taxon>Alphaproteobacteria</taxon>
        <taxon>Sphingomonadales</taxon>
        <taxon>Sphingomonadaceae</taxon>
        <taxon>Novosphingobium</taxon>
    </lineage>
</organism>
<dbReference type="EMBL" id="JACICY010000001">
    <property type="protein sequence ID" value="MBB3859489.1"/>
    <property type="molecule type" value="Genomic_DNA"/>
</dbReference>
<dbReference type="PANTHER" id="PTHR43133:SF58">
    <property type="entry name" value="ECF RNA POLYMERASE SIGMA FACTOR SIGD"/>
    <property type="match status" value="1"/>
</dbReference>
<dbReference type="InterPro" id="IPR036388">
    <property type="entry name" value="WH-like_DNA-bd_sf"/>
</dbReference>
<dbReference type="Pfam" id="PF08281">
    <property type="entry name" value="Sigma70_r4_2"/>
    <property type="match status" value="1"/>
</dbReference>
<keyword evidence="5" id="KW-0804">Transcription</keyword>
<dbReference type="RefSeq" id="WP_183611727.1">
    <property type="nucleotide sequence ID" value="NZ_JACICY010000001.1"/>
</dbReference>
<evidence type="ECO:0000313" key="9">
    <source>
        <dbReference type="Proteomes" id="UP000562395"/>
    </source>
</evidence>
<keyword evidence="2" id="KW-0805">Transcription regulation</keyword>
<dbReference type="GO" id="GO:0006352">
    <property type="term" value="P:DNA-templated transcription initiation"/>
    <property type="evidence" value="ECO:0007669"/>
    <property type="project" value="InterPro"/>
</dbReference>
<reference evidence="8 9" key="1">
    <citation type="submission" date="2020-08" db="EMBL/GenBank/DDBJ databases">
        <title>Genomic Encyclopedia of Type Strains, Phase IV (KMG-IV): sequencing the most valuable type-strain genomes for metagenomic binning, comparative biology and taxonomic classification.</title>
        <authorList>
            <person name="Goeker M."/>
        </authorList>
    </citation>
    <scope>NUCLEOTIDE SEQUENCE [LARGE SCALE GENOMIC DNA]</scope>
    <source>
        <strain evidence="8 9">DSM 14552</strain>
    </source>
</reference>
<evidence type="ECO:0000259" key="7">
    <source>
        <dbReference type="Pfam" id="PF08281"/>
    </source>
</evidence>
<gene>
    <name evidence="8" type="ORF">GGQ88_000729</name>
</gene>
<evidence type="ECO:0000256" key="5">
    <source>
        <dbReference type="ARBA" id="ARBA00023163"/>
    </source>
</evidence>
<dbReference type="InterPro" id="IPR013324">
    <property type="entry name" value="RNA_pol_sigma_r3/r4-like"/>
</dbReference>
<feature type="domain" description="RNA polymerase sigma-70 region 2" evidence="6">
    <location>
        <begin position="30"/>
        <end position="93"/>
    </location>
</feature>
<dbReference type="InterPro" id="IPR013249">
    <property type="entry name" value="RNA_pol_sigma70_r4_t2"/>
</dbReference>
<dbReference type="InterPro" id="IPR007627">
    <property type="entry name" value="RNA_pol_sigma70_r2"/>
</dbReference>